<accession>A0A9X3TAJ7</accession>
<dbReference type="EMBL" id="JAVDYD010000001">
    <property type="protein sequence ID" value="MDR7337456.1"/>
    <property type="molecule type" value="Genomic_DNA"/>
</dbReference>
<name>A0A9X3TAJ7_9ACTN</name>
<dbReference type="AlphaFoldDB" id="A0A9X3TAJ7"/>
<gene>
    <name evidence="2" type="ORF">J2S69_001175</name>
    <name evidence="1" type="ORF">O2L01_22715</name>
</gene>
<dbReference type="Proteomes" id="UP001145799">
    <property type="component" value="Unassembled WGS sequence"/>
</dbReference>
<evidence type="ECO:0000313" key="1">
    <source>
        <dbReference type="EMBL" id="MDA1387823.1"/>
    </source>
</evidence>
<dbReference type="EMBL" id="JAPZVQ010000019">
    <property type="protein sequence ID" value="MDA1387823.1"/>
    <property type="molecule type" value="Genomic_DNA"/>
</dbReference>
<reference evidence="2 4" key="2">
    <citation type="submission" date="2023-07" db="EMBL/GenBank/DDBJ databases">
        <title>Sequencing the genomes of 1000 actinobacteria strains.</title>
        <authorList>
            <person name="Klenk H.-P."/>
        </authorList>
    </citation>
    <scope>NUCLEOTIDE SEQUENCE [LARGE SCALE GENOMIC DNA]</scope>
    <source>
        <strain evidence="2 4">DSM 44724</strain>
    </source>
</reference>
<sequence>MAKLLVANGCSFTRGEELPHPEAQAWPTRLADRLGVPCVNLARNASSNRRIVRSTVMRLEAVRREHGLRPEDMVVVIAWTQTARHEYHSAIEPVPQEGPPDHPVDAGWHRVGPWLLGRGHKPTKAFYDMMWSEEGQLVNFFVDWTLLHGHLTAHGYDARYAFAFPITDPIPAHAKPLMDALDADRVWGGLPTPPERSFVNMPPRFARGPGGHPLEAGHAWFADGLADWIAPR</sequence>
<dbReference type="Pfam" id="PF19547">
    <property type="entry name" value="DUF6071"/>
    <property type="match status" value="1"/>
</dbReference>
<dbReference type="InterPro" id="IPR045715">
    <property type="entry name" value="DUF6071"/>
</dbReference>
<dbReference type="RefSeq" id="WP_270124317.1">
    <property type="nucleotide sequence ID" value="NZ_BAAAOM010000002.1"/>
</dbReference>
<evidence type="ECO:0000313" key="3">
    <source>
        <dbReference type="Proteomes" id="UP001145799"/>
    </source>
</evidence>
<proteinExistence type="predicted"/>
<protein>
    <submittedName>
        <fullName evidence="1">Uncharacterized protein</fullName>
    </submittedName>
</protein>
<dbReference type="Proteomes" id="UP001183604">
    <property type="component" value="Unassembled WGS sequence"/>
</dbReference>
<organism evidence="1 3">
    <name type="scientific">Glycomyces lechevalierae</name>
    <dbReference type="NCBI Taxonomy" id="256034"/>
    <lineage>
        <taxon>Bacteria</taxon>
        <taxon>Bacillati</taxon>
        <taxon>Actinomycetota</taxon>
        <taxon>Actinomycetes</taxon>
        <taxon>Glycomycetales</taxon>
        <taxon>Glycomycetaceae</taxon>
        <taxon>Glycomyces</taxon>
    </lineage>
</organism>
<keyword evidence="4" id="KW-1185">Reference proteome</keyword>
<evidence type="ECO:0000313" key="4">
    <source>
        <dbReference type="Proteomes" id="UP001183604"/>
    </source>
</evidence>
<comment type="caution">
    <text evidence="1">The sequence shown here is derived from an EMBL/GenBank/DDBJ whole genome shotgun (WGS) entry which is preliminary data.</text>
</comment>
<evidence type="ECO:0000313" key="2">
    <source>
        <dbReference type="EMBL" id="MDR7337456.1"/>
    </source>
</evidence>
<reference evidence="1" key="1">
    <citation type="submission" date="2022-12" db="EMBL/GenBank/DDBJ databases">
        <title>Gycomyces niveus sp.nov., a novel actinomycete isolated from soil in Shouguang.</title>
        <authorList>
            <person name="Yang X."/>
        </authorList>
    </citation>
    <scope>NUCLEOTIDE SEQUENCE</scope>
    <source>
        <strain evidence="1">DSM 44724</strain>
    </source>
</reference>